<feature type="region of interest" description="Disordered" evidence="10">
    <location>
        <begin position="434"/>
        <end position="461"/>
    </location>
</feature>
<organism evidence="15 16">
    <name type="scientific">Bombardia bombarda</name>
    <dbReference type="NCBI Taxonomy" id="252184"/>
    <lineage>
        <taxon>Eukaryota</taxon>
        <taxon>Fungi</taxon>
        <taxon>Dikarya</taxon>
        <taxon>Ascomycota</taxon>
        <taxon>Pezizomycotina</taxon>
        <taxon>Sordariomycetes</taxon>
        <taxon>Sordariomycetidae</taxon>
        <taxon>Sordariales</taxon>
        <taxon>Lasiosphaeriaceae</taxon>
        <taxon>Bombardia</taxon>
    </lineage>
</organism>
<reference evidence="15" key="1">
    <citation type="submission" date="2023-06" db="EMBL/GenBank/DDBJ databases">
        <title>Genome-scale phylogeny and comparative genomics of the fungal order Sordariales.</title>
        <authorList>
            <consortium name="Lawrence Berkeley National Laboratory"/>
            <person name="Hensen N."/>
            <person name="Bonometti L."/>
            <person name="Westerberg I."/>
            <person name="Brannstrom I.O."/>
            <person name="Guillou S."/>
            <person name="Cros-Aarteil S."/>
            <person name="Calhoun S."/>
            <person name="Haridas S."/>
            <person name="Kuo A."/>
            <person name="Mondo S."/>
            <person name="Pangilinan J."/>
            <person name="Riley R."/>
            <person name="LaButti K."/>
            <person name="Andreopoulos B."/>
            <person name="Lipzen A."/>
            <person name="Chen C."/>
            <person name="Yanf M."/>
            <person name="Daum C."/>
            <person name="Ng V."/>
            <person name="Clum A."/>
            <person name="Steindorff A."/>
            <person name="Ohm R."/>
            <person name="Martin F."/>
            <person name="Silar P."/>
            <person name="Natvig D."/>
            <person name="Lalanne C."/>
            <person name="Gautier V."/>
            <person name="Ament-velasquez S.L."/>
            <person name="Kruys A."/>
            <person name="Hutchinson M.I."/>
            <person name="Powell A.J."/>
            <person name="Barry K."/>
            <person name="Miller A.N."/>
            <person name="Grigoriev I.V."/>
            <person name="Debuchy R."/>
            <person name="Gladieux P."/>
            <person name="Thoren M.H."/>
            <person name="Johannesson H."/>
        </authorList>
    </citation>
    <scope>NUCLEOTIDE SEQUENCE</scope>
    <source>
        <strain evidence="15">SMH3391-2</strain>
    </source>
</reference>
<dbReference type="AlphaFoldDB" id="A0AA39X117"/>
<evidence type="ECO:0000259" key="13">
    <source>
        <dbReference type="Pfam" id="PF13718"/>
    </source>
</evidence>
<keyword evidence="4 9" id="KW-0819">tRNA processing</keyword>
<evidence type="ECO:0000256" key="9">
    <source>
        <dbReference type="HAMAP-Rule" id="MF_03211"/>
    </source>
</evidence>
<dbReference type="GO" id="GO:0005524">
    <property type="term" value="F:ATP binding"/>
    <property type="evidence" value="ECO:0007669"/>
    <property type="project" value="UniProtKB-UniRule"/>
</dbReference>
<comment type="subunit">
    <text evidence="9">Interacts with TAN1.</text>
</comment>
<evidence type="ECO:0000256" key="10">
    <source>
        <dbReference type="SAM" id="MobiDB-lite"/>
    </source>
</evidence>
<feature type="domain" description="N-acetyltransferase" evidence="13">
    <location>
        <begin position="538"/>
        <end position="766"/>
    </location>
</feature>
<evidence type="ECO:0000259" key="11">
    <source>
        <dbReference type="Pfam" id="PF05127"/>
    </source>
</evidence>
<comment type="subcellular location">
    <subcellularLocation>
        <location evidence="1 9">Nucleus</location>
        <location evidence="1 9">Nucleolus</location>
    </subcellularLocation>
</comment>
<dbReference type="GO" id="GO:0051391">
    <property type="term" value="P:tRNA acetylation"/>
    <property type="evidence" value="ECO:0007669"/>
    <property type="project" value="UniProtKB-UniRule"/>
</dbReference>
<dbReference type="GO" id="GO:1904812">
    <property type="term" value="P:rRNA acetylation involved in maturation of SSU-rRNA"/>
    <property type="evidence" value="ECO:0007669"/>
    <property type="project" value="InterPro"/>
</dbReference>
<protein>
    <recommendedName>
        <fullName evidence="9">RNA cytidine acetyltransferase</fullName>
        <ecNumber evidence="9">2.3.1.-</ecNumber>
    </recommendedName>
    <alternativeName>
        <fullName evidence="9">18S rRNA cytosine acetyltransferase</fullName>
    </alternativeName>
</protein>
<evidence type="ECO:0000256" key="6">
    <source>
        <dbReference type="ARBA" id="ARBA00022840"/>
    </source>
</evidence>
<evidence type="ECO:0000256" key="7">
    <source>
        <dbReference type="ARBA" id="ARBA00023242"/>
    </source>
</evidence>
<evidence type="ECO:0000256" key="2">
    <source>
        <dbReference type="ARBA" id="ARBA00022552"/>
    </source>
</evidence>
<feature type="domain" description="TcmA/NAT10 helicase" evidence="11">
    <location>
        <begin position="281"/>
        <end position="496"/>
    </location>
</feature>
<keyword evidence="6 9" id="KW-0067">ATP-binding</keyword>
<evidence type="ECO:0000256" key="3">
    <source>
        <dbReference type="ARBA" id="ARBA00022679"/>
    </source>
</evidence>
<keyword evidence="16" id="KW-1185">Reference proteome</keyword>
<sequence>MSQKTVDARIPTLIRNGLQDKKRSFFVVVGDHSKEAIVHLYYIMSSMDVRQNKSVLWAYKNKLLGFTSHRKKRENKIKKEIKRGTREANSEDPFELFISLNDIRYTYYKETDKILGNTYGMCILQDFEAITPNILARTIETVEGGGLVVLLLKGMNSLKQLYTISMDVHSRYRTEAHDDVVARFNERFILSLGSCESCLVIDDELNVLPISGGKGVKPLPPPDDEAPTAAKEELQKIKESLQDTQPIGSLVQLARTGDQAKALLTFVDAIAEKTLRNTITLTAARGRGKSAAMGIAIAAAVAYGYSNIFITSPSPENLKTLFEFVFKGFDALDYKDHADYSIIQSTNPDFNKAIVRVNIHRNHRQTIQYFRPQDAHILGQAELVIIDEAAAIPLPLVRKLMGPYLVFMASTISGYEGTGRSLSLKLIKQLREQSRTATSSGPGAIEVDRSSGKATKETTSTFQGGRSLKEITLSEPIRYAQGDAVEKWLNTLLCLDATIPRSKINTQGCPDPSACELLHVNRDTLFSFHPVSERFLQQMIALYVASHYKNSPNDLQLMSDAPAHELFVLTPPIVEGKLPEPLCVIQVSLEGKISRQSVLNSLSRGQQPAGDLIPWLVSQQFQDDEFASLSGARVVRIATNPDYMSMGYGSRALELLVDFYEGKFTNLSEDARSLVQQTIPRVTDAELEKASLFDDIKIRDMSELPPLFSKLSERRPETLDYVGVSYGLTQPLHKFWKRANFAPVYLRQTANDLTGEHTCVMLRPLKDSNDQEWLGAFANDFHRRFLSLLSYKFSEFPSILALTIEESANAGAQLDPRNEAPEITKEELDRLITPFDHKRLESYASGMLDYHVVLDLIPTIAHLYFTGRLKAGIKLSGLQQAILLAIGLQHKEVDPIAAEFSLPSSQLLAIFVKVLRKITSHLAVENASGAHDDEIVDHKFVPVLEDLEDELAEGGDEAMRELRAKQRELIDSLPLDQYEIDGGAAEWKDAEKRVLNSAKSGKANPLVSVKTLKAKRKAEPEVSEAAAKADDGFGDNKRHSKKAKKGGKQEKRK</sequence>
<dbReference type="Pfam" id="PF08351">
    <property type="entry name" value="TmcA_N"/>
    <property type="match status" value="1"/>
</dbReference>
<evidence type="ECO:0000256" key="5">
    <source>
        <dbReference type="ARBA" id="ARBA00022741"/>
    </source>
</evidence>
<evidence type="ECO:0000256" key="1">
    <source>
        <dbReference type="ARBA" id="ARBA00004604"/>
    </source>
</evidence>
<feature type="domain" description="TmcA/NAT10 N-terminal" evidence="12">
    <location>
        <begin position="9"/>
        <end position="202"/>
    </location>
</feature>
<dbReference type="FunFam" id="3.40.50.11040:FF:000002">
    <property type="entry name" value="RNA cytidine acetyltransferase"/>
    <property type="match status" value="1"/>
</dbReference>
<keyword evidence="8 9" id="KW-0012">Acyltransferase</keyword>
<dbReference type="HAMAP" id="MF_03211">
    <property type="entry name" value="RNA_acetyltr_Nat10"/>
    <property type="match status" value="1"/>
</dbReference>
<comment type="similarity">
    <text evidence="9">Belongs to the RNA cytidine acetyltransferase family. NAT10 subfamily.</text>
</comment>
<dbReference type="Pfam" id="PF05127">
    <property type="entry name" value="NAT10_TcmA_helicase"/>
    <property type="match status" value="1"/>
</dbReference>
<evidence type="ECO:0000256" key="4">
    <source>
        <dbReference type="ARBA" id="ARBA00022694"/>
    </source>
</evidence>
<dbReference type="InterPro" id="IPR032672">
    <property type="entry name" value="TmcA/NAT10/Kre33"/>
</dbReference>
<feature type="compositionally biased region" description="Basic and acidic residues" evidence="10">
    <location>
        <begin position="1027"/>
        <end position="1037"/>
    </location>
</feature>
<comment type="caution">
    <text evidence="15">The sequence shown here is derived from an EMBL/GenBank/DDBJ whole genome shotgun (WGS) entry which is preliminary data.</text>
</comment>
<feature type="domain" description="Possible tRNA binding" evidence="14">
    <location>
        <begin position="773"/>
        <end position="991"/>
    </location>
</feature>
<keyword evidence="5 9" id="KW-0547">Nucleotide-binding</keyword>
<feature type="binding site" evidence="9">
    <location>
        <begin position="286"/>
        <end position="295"/>
    </location>
    <ligand>
        <name>ATP</name>
        <dbReference type="ChEBI" id="CHEBI:30616"/>
    </ligand>
</feature>
<dbReference type="PANTHER" id="PTHR10925:SF5">
    <property type="entry name" value="RNA CYTIDINE ACETYLTRANSFERASE"/>
    <property type="match status" value="1"/>
</dbReference>
<dbReference type="InterPro" id="IPR000182">
    <property type="entry name" value="GNAT_dom"/>
</dbReference>
<evidence type="ECO:0000313" key="15">
    <source>
        <dbReference type="EMBL" id="KAK0625278.1"/>
    </source>
</evidence>
<dbReference type="PANTHER" id="PTHR10925">
    <property type="entry name" value="N-ACETYLTRANSFERASE 10"/>
    <property type="match status" value="1"/>
</dbReference>
<dbReference type="GO" id="GO:0000049">
    <property type="term" value="F:tRNA binding"/>
    <property type="evidence" value="ECO:0007669"/>
    <property type="project" value="TreeGrafter"/>
</dbReference>
<comment type="catalytic activity">
    <reaction evidence="9">
        <text>a cytidine in tRNA + acetyl-CoA + ATP + H2O = an N(4)-acetylcytidine in tRNA + ADP + phosphate + CoA + H(+)</text>
        <dbReference type="Rhea" id="RHEA:53876"/>
        <dbReference type="Rhea" id="RHEA-COMP:13670"/>
        <dbReference type="Rhea" id="RHEA-COMP:13671"/>
        <dbReference type="ChEBI" id="CHEBI:15377"/>
        <dbReference type="ChEBI" id="CHEBI:15378"/>
        <dbReference type="ChEBI" id="CHEBI:30616"/>
        <dbReference type="ChEBI" id="CHEBI:43474"/>
        <dbReference type="ChEBI" id="CHEBI:57287"/>
        <dbReference type="ChEBI" id="CHEBI:57288"/>
        <dbReference type="ChEBI" id="CHEBI:74900"/>
        <dbReference type="ChEBI" id="CHEBI:82748"/>
        <dbReference type="ChEBI" id="CHEBI:456216"/>
    </reaction>
</comment>
<dbReference type="GO" id="GO:0030686">
    <property type="term" value="C:90S preribosome"/>
    <property type="evidence" value="ECO:0007669"/>
    <property type="project" value="TreeGrafter"/>
</dbReference>
<keyword evidence="3 9" id="KW-0808">Transferase</keyword>
<dbReference type="Gene3D" id="3.40.630.30">
    <property type="match status" value="1"/>
</dbReference>
<feature type="binding site" evidence="9">
    <location>
        <begin position="644"/>
        <end position="650"/>
    </location>
    <ligand>
        <name>acetyl-CoA</name>
        <dbReference type="ChEBI" id="CHEBI:57288"/>
    </ligand>
</feature>
<dbReference type="Pfam" id="PF13718">
    <property type="entry name" value="GNAT_acetyltr_2"/>
    <property type="match status" value="1"/>
</dbReference>
<feature type="binding site" evidence="9">
    <location>
        <begin position="637"/>
        <end position="639"/>
    </location>
    <ligand>
        <name>acetyl-CoA</name>
        <dbReference type="ChEBI" id="CHEBI:57288"/>
    </ligand>
</feature>
<evidence type="ECO:0000313" key="16">
    <source>
        <dbReference type="Proteomes" id="UP001174934"/>
    </source>
</evidence>
<dbReference type="InterPro" id="IPR027992">
    <property type="entry name" value="tRNA_bind_dom"/>
</dbReference>
<comment type="catalytic activity">
    <reaction evidence="9">
        <text>a cytidine in 18S rRNA + acetyl-CoA + ATP + H2O = an N(4)-acetylcytidine in 18S rRNA + ADP + phosphate + CoA + H(+)</text>
        <dbReference type="Rhea" id="RHEA:51424"/>
        <dbReference type="Rhea" id="RHEA-COMP:13575"/>
        <dbReference type="Rhea" id="RHEA-COMP:13576"/>
        <dbReference type="ChEBI" id="CHEBI:15377"/>
        <dbReference type="ChEBI" id="CHEBI:15378"/>
        <dbReference type="ChEBI" id="CHEBI:30616"/>
        <dbReference type="ChEBI" id="CHEBI:43474"/>
        <dbReference type="ChEBI" id="CHEBI:57287"/>
        <dbReference type="ChEBI" id="CHEBI:57288"/>
        <dbReference type="ChEBI" id="CHEBI:74900"/>
        <dbReference type="ChEBI" id="CHEBI:82748"/>
        <dbReference type="ChEBI" id="CHEBI:456216"/>
    </reaction>
</comment>
<dbReference type="InterPro" id="IPR007807">
    <property type="entry name" value="TcmA/NAT10_helicase"/>
</dbReference>
<accession>A0AA39X117</accession>
<feature type="binding site" evidence="9">
    <location>
        <position position="478"/>
    </location>
    <ligand>
        <name>ATP</name>
        <dbReference type="ChEBI" id="CHEBI:30616"/>
    </ligand>
</feature>
<dbReference type="InterPro" id="IPR027417">
    <property type="entry name" value="P-loop_NTPase"/>
</dbReference>
<dbReference type="Gene3D" id="3.40.50.300">
    <property type="entry name" value="P-loop containing nucleotide triphosphate hydrolases"/>
    <property type="match status" value="1"/>
</dbReference>
<evidence type="ECO:0000259" key="12">
    <source>
        <dbReference type="Pfam" id="PF08351"/>
    </source>
</evidence>
<dbReference type="GO" id="GO:0005730">
    <property type="term" value="C:nucleolus"/>
    <property type="evidence" value="ECO:0007669"/>
    <property type="project" value="UniProtKB-SubCell"/>
</dbReference>
<proteinExistence type="inferred from homology"/>
<evidence type="ECO:0000259" key="14">
    <source>
        <dbReference type="Pfam" id="PF13725"/>
    </source>
</evidence>
<dbReference type="EC" id="2.3.1.-" evidence="9"/>
<dbReference type="EMBL" id="JAULSR010000003">
    <property type="protein sequence ID" value="KAK0625278.1"/>
    <property type="molecule type" value="Genomic_DNA"/>
</dbReference>
<keyword evidence="2 9" id="KW-0698">rRNA processing</keyword>
<keyword evidence="7 9" id="KW-0539">Nucleus</keyword>
<gene>
    <name evidence="9" type="primary">NAT10</name>
    <name evidence="15" type="ORF">B0T17DRAFT_617391</name>
</gene>
<name>A0AA39X117_9PEZI</name>
<dbReference type="Proteomes" id="UP001174934">
    <property type="component" value="Unassembled WGS sequence"/>
</dbReference>
<feature type="compositionally biased region" description="Basic and acidic residues" evidence="10">
    <location>
        <begin position="446"/>
        <end position="456"/>
    </location>
</feature>
<feature type="binding site" evidence="9">
    <location>
        <position position="738"/>
    </location>
    <ligand>
        <name>acetyl-CoA</name>
        <dbReference type="ChEBI" id="CHEBI:57288"/>
    </ligand>
</feature>
<dbReference type="Gene3D" id="3.40.50.11040">
    <property type="match status" value="1"/>
</dbReference>
<dbReference type="InterPro" id="IPR013562">
    <property type="entry name" value="TmcA/NAT10_N"/>
</dbReference>
<dbReference type="GO" id="GO:1990883">
    <property type="term" value="F:18S rRNA cytidine N-acetyltransferase activity"/>
    <property type="evidence" value="ECO:0007669"/>
    <property type="project" value="TreeGrafter"/>
</dbReference>
<comment type="function">
    <text evidence="9">RNA cytidine acetyltransferase with specificity toward both 18S rRNA and tRNAs. Catalyzes the formation of N(4)-acetylcytidine (ac4C) in 18S rRNA. Required for early nucleolar cleavages of precursor rRNA at sites A0, A1 and A2 during 18S rRNA synthesis. Catalyzes the formation of ac4C in serine and leucine tRNAs. Requires the tRNA-binding adapter protein TAN1 for full tRNA acetyltransferase activity but not for 18S rRNA acetylation.</text>
</comment>
<dbReference type="Pfam" id="PF13725">
    <property type="entry name" value="tRNA_bind_2"/>
    <property type="match status" value="1"/>
</dbReference>
<feature type="compositionally biased region" description="Basic residues" evidence="10">
    <location>
        <begin position="1038"/>
        <end position="1053"/>
    </location>
</feature>
<feature type="region of interest" description="Disordered" evidence="10">
    <location>
        <begin position="1013"/>
        <end position="1053"/>
    </location>
</feature>
<evidence type="ECO:0000256" key="8">
    <source>
        <dbReference type="ARBA" id="ARBA00023315"/>
    </source>
</evidence>
<dbReference type="InterPro" id="IPR033688">
    <property type="entry name" value="NAT10"/>
</dbReference>